<keyword evidence="2" id="KW-1185">Reference proteome</keyword>
<protein>
    <submittedName>
        <fullName evidence="1">Uncharacterized protein</fullName>
    </submittedName>
</protein>
<proteinExistence type="predicted"/>
<accession>A0ABS8RTB6</accession>
<dbReference type="Proteomes" id="UP000823775">
    <property type="component" value="Unassembled WGS sequence"/>
</dbReference>
<name>A0ABS8RTB6_DATST</name>
<feature type="non-terminal residue" evidence="1">
    <location>
        <position position="1"/>
    </location>
</feature>
<comment type="caution">
    <text evidence="1">The sequence shown here is derived from an EMBL/GenBank/DDBJ whole genome shotgun (WGS) entry which is preliminary data.</text>
</comment>
<reference evidence="1 2" key="1">
    <citation type="journal article" date="2021" name="BMC Genomics">
        <title>Datura genome reveals duplications of psychoactive alkaloid biosynthetic genes and high mutation rate following tissue culture.</title>
        <authorList>
            <person name="Rajewski A."/>
            <person name="Carter-House D."/>
            <person name="Stajich J."/>
            <person name="Litt A."/>
        </authorList>
    </citation>
    <scope>NUCLEOTIDE SEQUENCE [LARGE SCALE GENOMIC DNA]</scope>
    <source>
        <strain evidence="1">AR-01</strain>
    </source>
</reference>
<sequence length="155" mass="17652">QFNIVVNSHDKNHVLDEEIDTLFEEIRIEISIEKLTIKCQPSSLKAFGDADVEKGVLESIKDTEDTILDDSSLCHEEKVDKPTLFECGHIRPHSKHFSTLCSDGEMRMDHSKYKRGSRKKEYDHGSKGIGDKDSRIRKNFSDDGCLAIVLRKLSC</sequence>
<organism evidence="1 2">
    <name type="scientific">Datura stramonium</name>
    <name type="common">Jimsonweed</name>
    <name type="synonym">Common thornapple</name>
    <dbReference type="NCBI Taxonomy" id="4076"/>
    <lineage>
        <taxon>Eukaryota</taxon>
        <taxon>Viridiplantae</taxon>
        <taxon>Streptophyta</taxon>
        <taxon>Embryophyta</taxon>
        <taxon>Tracheophyta</taxon>
        <taxon>Spermatophyta</taxon>
        <taxon>Magnoliopsida</taxon>
        <taxon>eudicotyledons</taxon>
        <taxon>Gunneridae</taxon>
        <taxon>Pentapetalae</taxon>
        <taxon>asterids</taxon>
        <taxon>lamiids</taxon>
        <taxon>Solanales</taxon>
        <taxon>Solanaceae</taxon>
        <taxon>Solanoideae</taxon>
        <taxon>Datureae</taxon>
        <taxon>Datura</taxon>
    </lineage>
</organism>
<evidence type="ECO:0000313" key="2">
    <source>
        <dbReference type="Proteomes" id="UP000823775"/>
    </source>
</evidence>
<evidence type="ECO:0000313" key="1">
    <source>
        <dbReference type="EMBL" id="MCD7450063.1"/>
    </source>
</evidence>
<dbReference type="EMBL" id="JACEIK010000115">
    <property type="protein sequence ID" value="MCD7450063.1"/>
    <property type="molecule type" value="Genomic_DNA"/>
</dbReference>
<gene>
    <name evidence="1" type="ORF">HAX54_003278</name>
</gene>